<evidence type="ECO:0000313" key="2">
    <source>
        <dbReference type="Proteomes" id="UP000287188"/>
    </source>
</evidence>
<comment type="caution">
    <text evidence="1">The sequence shown here is derived from an EMBL/GenBank/DDBJ whole genome shotgun (WGS) entry which is preliminary data.</text>
</comment>
<dbReference type="AlphaFoldDB" id="A0A402AHP6"/>
<dbReference type="RefSeq" id="WP_126550145.1">
    <property type="nucleotide sequence ID" value="NZ_BIFS01000001.1"/>
</dbReference>
<dbReference type="EMBL" id="BIFS01000001">
    <property type="protein sequence ID" value="GCE18640.1"/>
    <property type="molecule type" value="Genomic_DNA"/>
</dbReference>
<dbReference type="Proteomes" id="UP000287188">
    <property type="component" value="Unassembled WGS sequence"/>
</dbReference>
<organism evidence="1 2">
    <name type="scientific">Dictyobacter kobayashii</name>
    <dbReference type="NCBI Taxonomy" id="2014872"/>
    <lineage>
        <taxon>Bacteria</taxon>
        <taxon>Bacillati</taxon>
        <taxon>Chloroflexota</taxon>
        <taxon>Ktedonobacteria</taxon>
        <taxon>Ktedonobacterales</taxon>
        <taxon>Dictyobacteraceae</taxon>
        <taxon>Dictyobacter</taxon>
    </lineage>
</organism>
<name>A0A402AHP6_9CHLR</name>
<proteinExistence type="predicted"/>
<protein>
    <submittedName>
        <fullName evidence="1">Uncharacterized protein</fullName>
    </submittedName>
</protein>
<accession>A0A402AHP6</accession>
<sequence>MSWFGGKRKEEPAFVWQDGDATDEELGVSEISSNGWTTDCAWCLQEQGIEPSSGSHGVCAYHRDQLWQSYQVRRSSRHR</sequence>
<keyword evidence="2" id="KW-1185">Reference proteome</keyword>
<gene>
    <name evidence="1" type="ORF">KDK_24400</name>
</gene>
<reference evidence="2" key="1">
    <citation type="submission" date="2018-12" db="EMBL/GenBank/DDBJ databases">
        <title>Tengunoibacter tsumagoiensis gen. nov., sp. nov., Dictyobacter kobayashii sp. nov., D. alpinus sp. nov., and D. joshuensis sp. nov. and description of Dictyobacteraceae fam. nov. within the order Ktedonobacterales isolated from Tengu-no-mugimeshi.</title>
        <authorList>
            <person name="Wang C.M."/>
            <person name="Zheng Y."/>
            <person name="Sakai Y."/>
            <person name="Toyoda A."/>
            <person name="Minakuchi Y."/>
            <person name="Abe K."/>
            <person name="Yokota A."/>
            <person name="Yabe S."/>
        </authorList>
    </citation>
    <scope>NUCLEOTIDE SEQUENCE [LARGE SCALE GENOMIC DNA]</scope>
    <source>
        <strain evidence="2">Uno11</strain>
    </source>
</reference>
<evidence type="ECO:0000313" key="1">
    <source>
        <dbReference type="EMBL" id="GCE18640.1"/>
    </source>
</evidence>